<organism evidence="1 2">
    <name type="scientific">Enterococcus saigonensis</name>
    <dbReference type="NCBI Taxonomy" id="1805431"/>
    <lineage>
        <taxon>Bacteria</taxon>
        <taxon>Bacillati</taxon>
        <taxon>Bacillota</taxon>
        <taxon>Bacilli</taxon>
        <taxon>Lactobacillales</taxon>
        <taxon>Enterococcaceae</taxon>
        <taxon>Enterococcus</taxon>
    </lineage>
</organism>
<gene>
    <name evidence="1" type="ORF">EsVE80_02720</name>
</gene>
<evidence type="ECO:0000313" key="1">
    <source>
        <dbReference type="EMBL" id="BCA84749.1"/>
    </source>
</evidence>
<dbReference type="KEGG" id="esg:EsVE80_02720"/>
<dbReference type="SUPFAM" id="SSF55811">
    <property type="entry name" value="Nudix"/>
    <property type="match status" value="1"/>
</dbReference>
<keyword evidence="2" id="KW-1185">Reference proteome</keyword>
<dbReference type="Gene3D" id="3.90.79.10">
    <property type="entry name" value="Nucleoside Triphosphate Pyrophosphohydrolase"/>
    <property type="match status" value="1"/>
</dbReference>
<dbReference type="AlphaFoldDB" id="A0A679I9N7"/>
<evidence type="ECO:0000313" key="2">
    <source>
        <dbReference type="Proteomes" id="UP000502998"/>
    </source>
</evidence>
<name>A0A679I9N7_9ENTE</name>
<evidence type="ECO:0008006" key="3">
    <source>
        <dbReference type="Google" id="ProtNLM"/>
    </source>
</evidence>
<reference evidence="1 2" key="1">
    <citation type="submission" date="2020-02" db="EMBL/GenBank/DDBJ databases">
        <title>Characterization of vanA genotype vancomycin-resistant Enterococcus saigonensis VE80.</title>
        <authorList>
            <person name="Harada T."/>
            <person name="Motooka D."/>
            <person name="Nakamura S."/>
            <person name="Yamamoto Y."/>
            <person name="Kawahara R."/>
            <person name="Kawatsu K."/>
        </authorList>
    </citation>
    <scope>NUCLEOTIDE SEQUENCE [LARGE SCALE GENOMIC DNA]</scope>
    <source>
        <strain evidence="1 2">VE80</strain>
    </source>
</reference>
<dbReference type="EMBL" id="AP022822">
    <property type="protein sequence ID" value="BCA84749.1"/>
    <property type="molecule type" value="Genomic_DNA"/>
</dbReference>
<dbReference type="InterPro" id="IPR015797">
    <property type="entry name" value="NUDIX_hydrolase-like_dom_sf"/>
</dbReference>
<sequence length="76" mass="8528">MKTGETSRDAVIRELKEESGLAVKGRGLLAVIENFFVRKTLITTKCFFYITCKLLQIPPALSGIEKSITFLARFDC</sequence>
<accession>A0A679I9N7</accession>
<proteinExistence type="predicted"/>
<dbReference type="Proteomes" id="UP000502998">
    <property type="component" value="Chromosome"/>
</dbReference>
<protein>
    <recommendedName>
        <fullName evidence="3">Nudix hydrolase domain-containing protein</fullName>
    </recommendedName>
</protein>